<organism evidence="2 3">
    <name type="scientific">Heyndrickxia coagulans DSM 1 = ATCC 7050</name>
    <dbReference type="NCBI Taxonomy" id="1121088"/>
    <lineage>
        <taxon>Bacteria</taxon>
        <taxon>Bacillati</taxon>
        <taxon>Bacillota</taxon>
        <taxon>Bacilli</taxon>
        <taxon>Bacillales</taxon>
        <taxon>Bacillaceae</taxon>
        <taxon>Heyndrickxia</taxon>
    </lineage>
</organism>
<evidence type="ECO:0000259" key="1">
    <source>
        <dbReference type="Pfam" id="PF01936"/>
    </source>
</evidence>
<dbReference type="GeneID" id="29813243"/>
<dbReference type="GO" id="GO:0004540">
    <property type="term" value="F:RNA nuclease activity"/>
    <property type="evidence" value="ECO:0007669"/>
    <property type="project" value="InterPro"/>
</dbReference>
<protein>
    <submittedName>
        <fullName evidence="2">Uncharacterized conserved protein, LabA/DUF88 family</fullName>
    </submittedName>
</protein>
<dbReference type="AlphaFoldDB" id="A0A8B4BWR7"/>
<dbReference type="PANTHER" id="PTHR35458:SF2">
    <property type="entry name" value="SLR0755 PROTEIN"/>
    <property type="match status" value="1"/>
</dbReference>
<dbReference type="EMBL" id="FQUB01000062">
    <property type="protein sequence ID" value="SHF67932.1"/>
    <property type="molecule type" value="Genomic_DNA"/>
</dbReference>
<gene>
    <name evidence="2" type="ORF">SAMN02745208_02483</name>
</gene>
<dbReference type="KEGG" id="bcoa:BF29_2960"/>
<dbReference type="PANTHER" id="PTHR35458">
    <property type="entry name" value="SLR0755 PROTEIN"/>
    <property type="match status" value="1"/>
</dbReference>
<evidence type="ECO:0000313" key="2">
    <source>
        <dbReference type="EMBL" id="SHF67932.1"/>
    </source>
</evidence>
<sequence length="179" mass="19906">MKRVMVFIDGNNFEAALTALYGSQQRVDYLKLAEYVAARRDGMLQRIYYYTAVGNLDKAKTAATKSFIEHLNKKIPKCIAKLGYLSVVGTDASGNPIFTEKGTDVNIAVDLVSLAFHNGYDEAILFSADTDYEAAIKMARSLGKNVVAGVVDQQKAGYMKDLCDEYITLKKEDFNQCMR</sequence>
<dbReference type="RefSeq" id="WP_035176540.1">
    <property type="nucleotide sequence ID" value="NZ_ALAS01000145.1"/>
</dbReference>
<reference evidence="2 3" key="1">
    <citation type="submission" date="2016-11" db="EMBL/GenBank/DDBJ databases">
        <authorList>
            <person name="Varghese N."/>
            <person name="Submissions S."/>
        </authorList>
    </citation>
    <scope>NUCLEOTIDE SEQUENCE [LARGE SCALE GENOMIC DNA]</scope>
    <source>
        <strain evidence="2 3">DSM 1</strain>
    </source>
</reference>
<dbReference type="Gene3D" id="3.40.50.1010">
    <property type="entry name" value="5'-nuclease"/>
    <property type="match status" value="1"/>
</dbReference>
<dbReference type="InterPro" id="IPR047140">
    <property type="entry name" value="LabA"/>
</dbReference>
<feature type="domain" description="NYN" evidence="1">
    <location>
        <begin position="3"/>
        <end position="169"/>
    </location>
</feature>
<comment type="caution">
    <text evidence="2">The sequence shown here is derived from an EMBL/GenBank/DDBJ whole genome shotgun (WGS) entry which is preliminary data.</text>
</comment>
<accession>A0A8B4BWR7</accession>
<name>A0A8B4BWR7_HEYCO</name>
<dbReference type="Pfam" id="PF01936">
    <property type="entry name" value="NYN"/>
    <property type="match status" value="1"/>
</dbReference>
<dbReference type="InterPro" id="IPR021139">
    <property type="entry name" value="NYN"/>
</dbReference>
<proteinExistence type="predicted"/>
<evidence type="ECO:0000313" key="3">
    <source>
        <dbReference type="Proteomes" id="UP000184029"/>
    </source>
</evidence>
<dbReference type="Proteomes" id="UP000184029">
    <property type="component" value="Unassembled WGS sequence"/>
</dbReference>